<dbReference type="AlphaFoldDB" id="A0A8T0MPJ7"/>
<feature type="region of interest" description="Disordered" evidence="1">
    <location>
        <begin position="62"/>
        <end position="95"/>
    </location>
</feature>
<gene>
    <name evidence="2" type="ORF">PVAP13_9NG364514</name>
</gene>
<sequence length="223" mass="24259">MLPSRAQVGAAAFFAPKPQPQRPPAAANAVACRLRRLPLPLRRPRALFLPLVRPPPRLLPPVLLGPRHPPRHRARASPRDPVPRLPHQAPDFPPARALLARGPLHSRCGGIRSNVSLGIQSPMPSPGTSSSTSFSGKAISKRIGEMRTRRPITSPTPSCSLIAAGRGTQKWCSRDFNQALLLSRLFLLAAVRVEAWNHVRAFCSCFLSRLSQVASPPRPCGHV</sequence>
<evidence type="ECO:0000313" key="2">
    <source>
        <dbReference type="EMBL" id="KAG2539047.1"/>
    </source>
</evidence>
<accession>A0A8T0MPJ7</accession>
<evidence type="ECO:0000256" key="1">
    <source>
        <dbReference type="SAM" id="MobiDB-lite"/>
    </source>
</evidence>
<keyword evidence="3" id="KW-1185">Reference proteome</keyword>
<proteinExistence type="predicted"/>
<reference evidence="2" key="1">
    <citation type="submission" date="2020-05" db="EMBL/GenBank/DDBJ databases">
        <title>WGS assembly of Panicum virgatum.</title>
        <authorList>
            <person name="Lovell J.T."/>
            <person name="Jenkins J."/>
            <person name="Shu S."/>
            <person name="Juenger T.E."/>
            <person name="Schmutz J."/>
        </authorList>
    </citation>
    <scope>NUCLEOTIDE SEQUENCE</scope>
    <source>
        <strain evidence="2">AP13</strain>
    </source>
</reference>
<dbReference type="EMBL" id="CM029054">
    <property type="protein sequence ID" value="KAG2539047.1"/>
    <property type="molecule type" value="Genomic_DNA"/>
</dbReference>
<evidence type="ECO:0000313" key="3">
    <source>
        <dbReference type="Proteomes" id="UP000823388"/>
    </source>
</evidence>
<dbReference type="Proteomes" id="UP000823388">
    <property type="component" value="Chromosome 9N"/>
</dbReference>
<comment type="caution">
    <text evidence="2">The sequence shown here is derived from an EMBL/GenBank/DDBJ whole genome shotgun (WGS) entry which is preliminary data.</text>
</comment>
<organism evidence="2 3">
    <name type="scientific">Panicum virgatum</name>
    <name type="common">Blackwell switchgrass</name>
    <dbReference type="NCBI Taxonomy" id="38727"/>
    <lineage>
        <taxon>Eukaryota</taxon>
        <taxon>Viridiplantae</taxon>
        <taxon>Streptophyta</taxon>
        <taxon>Embryophyta</taxon>
        <taxon>Tracheophyta</taxon>
        <taxon>Spermatophyta</taxon>
        <taxon>Magnoliopsida</taxon>
        <taxon>Liliopsida</taxon>
        <taxon>Poales</taxon>
        <taxon>Poaceae</taxon>
        <taxon>PACMAD clade</taxon>
        <taxon>Panicoideae</taxon>
        <taxon>Panicodae</taxon>
        <taxon>Paniceae</taxon>
        <taxon>Panicinae</taxon>
        <taxon>Panicum</taxon>
        <taxon>Panicum sect. Hiantes</taxon>
    </lineage>
</organism>
<protein>
    <submittedName>
        <fullName evidence="2">Uncharacterized protein</fullName>
    </submittedName>
</protein>
<name>A0A8T0MPJ7_PANVG</name>